<dbReference type="Proteomes" id="UP000694564">
    <property type="component" value="Chromosome 7"/>
</dbReference>
<evidence type="ECO:0000256" key="1">
    <source>
        <dbReference type="SAM" id="MobiDB-lite"/>
    </source>
</evidence>
<evidence type="ECO:0000313" key="2">
    <source>
        <dbReference type="Ensembl" id="ENSSVLP00005009540.1"/>
    </source>
</evidence>
<feature type="compositionally biased region" description="Polar residues" evidence="1">
    <location>
        <begin position="56"/>
        <end position="69"/>
    </location>
</feature>
<feature type="region of interest" description="Disordered" evidence="1">
    <location>
        <begin position="35"/>
        <end position="79"/>
    </location>
</feature>
<reference evidence="2" key="1">
    <citation type="submission" date="2025-08" db="UniProtKB">
        <authorList>
            <consortium name="Ensembl"/>
        </authorList>
    </citation>
    <scope>IDENTIFICATION</scope>
</reference>
<dbReference type="GeneTree" id="ENSGT00900000143654"/>
<accession>A0A8D2BAA6</accession>
<dbReference type="Ensembl" id="ENSSVLT00005010557.1">
    <property type="protein sequence ID" value="ENSSVLP00005009540.1"/>
    <property type="gene ID" value="ENSSVLG00005007633.1"/>
</dbReference>
<sequence length="183" mass="18560">ISKVNTLEGWARSPRAAVPLACPVLILFSVHSAGESPGRADAPSGGWLRASRGSRELSTVPTLGASSSPPADCSRVGDPGTPLASQAVSCSPPAPGKGSAPRLREGVSACSCLEEFPGEECSCLAAVVASGKVSPPACRGFNWGESLSWHCCTAAALLLQQGDRSASRGTAWTQLSECSPSAP</sequence>
<evidence type="ECO:0000313" key="3">
    <source>
        <dbReference type="Proteomes" id="UP000694564"/>
    </source>
</evidence>
<dbReference type="AlphaFoldDB" id="A0A8D2BAA6"/>
<proteinExistence type="predicted"/>
<protein>
    <submittedName>
        <fullName evidence="2">Uncharacterized protein</fullName>
    </submittedName>
</protein>
<name>A0A8D2BAA6_SCIVU</name>
<keyword evidence="3" id="KW-1185">Reference proteome</keyword>
<organism evidence="2 3">
    <name type="scientific">Sciurus vulgaris</name>
    <name type="common">Eurasian red squirrel</name>
    <dbReference type="NCBI Taxonomy" id="55149"/>
    <lineage>
        <taxon>Eukaryota</taxon>
        <taxon>Metazoa</taxon>
        <taxon>Chordata</taxon>
        <taxon>Craniata</taxon>
        <taxon>Vertebrata</taxon>
        <taxon>Euteleostomi</taxon>
        <taxon>Mammalia</taxon>
        <taxon>Eutheria</taxon>
        <taxon>Euarchontoglires</taxon>
        <taxon>Glires</taxon>
        <taxon>Rodentia</taxon>
        <taxon>Sciuromorpha</taxon>
        <taxon>Sciuridae</taxon>
        <taxon>Sciurinae</taxon>
        <taxon>Sciurini</taxon>
        <taxon>Sciurus</taxon>
    </lineage>
</organism>
<dbReference type="OrthoDB" id="9634832at2759"/>
<reference evidence="2" key="2">
    <citation type="submission" date="2025-09" db="UniProtKB">
        <authorList>
            <consortium name="Ensembl"/>
        </authorList>
    </citation>
    <scope>IDENTIFICATION</scope>
</reference>